<reference evidence="1" key="1">
    <citation type="submission" date="2021-07" db="EMBL/GenBank/DDBJ databases">
        <title>Shinella sp. nov., a novel member of the genus Shinella from water.</title>
        <authorList>
            <person name="Deng Y."/>
        </authorList>
    </citation>
    <scope>NUCLEOTIDE SEQUENCE</scope>
    <source>
        <strain evidence="1">CPCC 100929</strain>
    </source>
</reference>
<dbReference type="EMBL" id="WHSB02000006">
    <property type="protein sequence ID" value="MCQ4631736.1"/>
    <property type="molecule type" value="Genomic_DNA"/>
</dbReference>
<comment type="caution">
    <text evidence="1">The sequence shown here is derived from an EMBL/GenBank/DDBJ whole genome shotgun (WGS) entry which is preliminary data.</text>
</comment>
<accession>A0ABT1R9K1</accession>
<gene>
    <name evidence="1" type="ORF">GB927_016920</name>
</gene>
<sequence>MADFDDLVRTEAYLIWQSEGRPHGQDARHWEMATERVRSRMPVKTVKTVAPVKPLPLQRVALLARATRKPQLAETFRASA</sequence>
<dbReference type="RefSeq" id="WP_256118374.1">
    <property type="nucleotide sequence ID" value="NZ_WHSB02000006.1"/>
</dbReference>
<dbReference type="Pfam" id="PF11154">
    <property type="entry name" value="DUF2934"/>
    <property type="match status" value="1"/>
</dbReference>
<name>A0ABT1R9K1_9HYPH</name>
<evidence type="ECO:0000313" key="1">
    <source>
        <dbReference type="EMBL" id="MCQ4631736.1"/>
    </source>
</evidence>
<dbReference type="InterPro" id="IPR021327">
    <property type="entry name" value="DUF2934"/>
</dbReference>
<evidence type="ECO:0000313" key="2">
    <source>
        <dbReference type="Proteomes" id="UP000996601"/>
    </source>
</evidence>
<keyword evidence="2" id="KW-1185">Reference proteome</keyword>
<proteinExistence type="predicted"/>
<protein>
    <submittedName>
        <fullName evidence="1">DUF2934 domain-containing protein</fullName>
    </submittedName>
</protein>
<dbReference type="Proteomes" id="UP000996601">
    <property type="component" value="Unassembled WGS sequence"/>
</dbReference>
<organism evidence="1 2">
    <name type="scientific">Shinella lacus</name>
    <dbReference type="NCBI Taxonomy" id="2654216"/>
    <lineage>
        <taxon>Bacteria</taxon>
        <taxon>Pseudomonadati</taxon>
        <taxon>Pseudomonadota</taxon>
        <taxon>Alphaproteobacteria</taxon>
        <taxon>Hyphomicrobiales</taxon>
        <taxon>Rhizobiaceae</taxon>
        <taxon>Shinella</taxon>
    </lineage>
</organism>